<evidence type="ECO:0000313" key="1">
    <source>
        <dbReference type="EnsemblMetazoa" id="CLYHEMP003324.1"/>
    </source>
</evidence>
<dbReference type="GeneID" id="136807689"/>
<reference evidence="1" key="1">
    <citation type="submission" date="2021-01" db="UniProtKB">
        <authorList>
            <consortium name="EnsemblMetazoa"/>
        </authorList>
    </citation>
    <scope>IDENTIFICATION</scope>
</reference>
<keyword evidence="2" id="KW-1185">Reference proteome</keyword>
<dbReference type="PANTHER" id="PTHR16120:SF0">
    <property type="entry name" value="AP-5 COMPLEX SUBUNIT SIGMA-1"/>
    <property type="match status" value="1"/>
</dbReference>
<dbReference type="GO" id="GO:0005829">
    <property type="term" value="C:cytosol"/>
    <property type="evidence" value="ECO:0007669"/>
    <property type="project" value="TreeGrafter"/>
</dbReference>
<dbReference type="AlphaFoldDB" id="A0A7M5UNP0"/>
<name>A0A7M5UNP0_9CNID</name>
<accession>A0A7M5UNP0</accession>
<dbReference type="EnsemblMetazoa" id="CLYHEMT003324.1">
    <property type="protein sequence ID" value="CLYHEMP003324.1"/>
    <property type="gene ID" value="CLYHEMG003324"/>
</dbReference>
<evidence type="ECO:0000313" key="2">
    <source>
        <dbReference type="Proteomes" id="UP000594262"/>
    </source>
</evidence>
<dbReference type="Pfam" id="PF15001">
    <property type="entry name" value="AP-5_subunit_s1"/>
    <property type="match status" value="1"/>
</dbReference>
<dbReference type="GO" id="GO:0030119">
    <property type="term" value="C:AP-type membrane coat adaptor complex"/>
    <property type="evidence" value="ECO:0007669"/>
    <property type="project" value="InterPro"/>
</dbReference>
<dbReference type="GO" id="GO:0016197">
    <property type="term" value="P:endosomal transport"/>
    <property type="evidence" value="ECO:0007669"/>
    <property type="project" value="InterPro"/>
</dbReference>
<protein>
    <submittedName>
        <fullName evidence="1">Uncharacterized protein</fullName>
    </submittedName>
</protein>
<dbReference type="RefSeq" id="XP_066920390.1">
    <property type="nucleotide sequence ID" value="XM_067064289.1"/>
</dbReference>
<dbReference type="RefSeq" id="XP_066920389.1">
    <property type="nucleotide sequence ID" value="XM_067064288.1"/>
</dbReference>
<organism evidence="1 2">
    <name type="scientific">Clytia hemisphaerica</name>
    <dbReference type="NCBI Taxonomy" id="252671"/>
    <lineage>
        <taxon>Eukaryota</taxon>
        <taxon>Metazoa</taxon>
        <taxon>Cnidaria</taxon>
        <taxon>Hydrozoa</taxon>
        <taxon>Hydroidolina</taxon>
        <taxon>Leptothecata</taxon>
        <taxon>Obeliida</taxon>
        <taxon>Clytiidae</taxon>
        <taxon>Clytia</taxon>
    </lineage>
</organism>
<dbReference type="GO" id="GO:0000724">
    <property type="term" value="P:double-strand break repair via homologous recombination"/>
    <property type="evidence" value="ECO:0007669"/>
    <property type="project" value="InterPro"/>
</dbReference>
<proteinExistence type="predicted"/>
<dbReference type="GO" id="GO:0005764">
    <property type="term" value="C:lysosome"/>
    <property type="evidence" value="ECO:0007669"/>
    <property type="project" value="TreeGrafter"/>
</dbReference>
<dbReference type="OrthoDB" id="370698at2759"/>
<dbReference type="RefSeq" id="XP_066920391.1">
    <property type="nucleotide sequence ID" value="XM_067064290.1"/>
</dbReference>
<dbReference type="Proteomes" id="UP000594262">
    <property type="component" value="Unplaced"/>
</dbReference>
<dbReference type="GO" id="GO:0005770">
    <property type="term" value="C:late endosome"/>
    <property type="evidence" value="ECO:0007669"/>
    <property type="project" value="TreeGrafter"/>
</dbReference>
<dbReference type="PANTHER" id="PTHR16120">
    <property type="entry name" value="AP-5 COMPLEX SUBUNIT SIGMA-1"/>
    <property type="match status" value="1"/>
</dbReference>
<dbReference type="InterPro" id="IPR029392">
    <property type="entry name" value="AP-5_subunit_s1"/>
</dbReference>
<sequence>MVVSFFIQTLSNDSTFVPEVCFWEPIGFSCDIKTQDVGETSQKEKNGLSHISKRIQAEFLFRNQVAASHNNPKAVTGSESGVFRIKDNNYFSQSFTVVWHAALGCAFVLVLKPEENKGLADTNLNTIVKYIATVLDLPELDPKQQIINNPDKVACILNVFLPSGQLLALNHRALKVLQKELEKLLSDKI</sequence>